<evidence type="ECO:0000313" key="1">
    <source>
        <dbReference type="EMBL" id="KAG0430509.1"/>
    </source>
</evidence>
<dbReference type="Proteomes" id="UP000805193">
    <property type="component" value="Unassembled WGS sequence"/>
</dbReference>
<gene>
    <name evidence="1" type="ORF">HPB47_022636</name>
</gene>
<evidence type="ECO:0000313" key="2">
    <source>
        <dbReference type="Proteomes" id="UP000805193"/>
    </source>
</evidence>
<comment type="caution">
    <text evidence="1">The sequence shown here is derived from an EMBL/GenBank/DDBJ whole genome shotgun (WGS) entry which is preliminary data.</text>
</comment>
<organism evidence="1 2">
    <name type="scientific">Ixodes persulcatus</name>
    <name type="common">Taiga tick</name>
    <dbReference type="NCBI Taxonomy" id="34615"/>
    <lineage>
        <taxon>Eukaryota</taxon>
        <taxon>Metazoa</taxon>
        <taxon>Ecdysozoa</taxon>
        <taxon>Arthropoda</taxon>
        <taxon>Chelicerata</taxon>
        <taxon>Arachnida</taxon>
        <taxon>Acari</taxon>
        <taxon>Parasitiformes</taxon>
        <taxon>Ixodida</taxon>
        <taxon>Ixodoidea</taxon>
        <taxon>Ixodidae</taxon>
        <taxon>Ixodinae</taxon>
        <taxon>Ixodes</taxon>
    </lineage>
</organism>
<sequence length="548" mass="63695">MSGPSYGVQAPKPLFPAIWLLRGVLLCALGLVVGYLVYRYVRRWVKVWKALRPLPGPTDKHPLWFMFATYMSRRKRFTQQDATFEFSESVRGLCEMFKNRTFKAYIAAVPIVVIQTAEHAEVLLSSAVNLNKPFFYTFTIPWLGPRNLLYVAGDIWRAKRKVQTPGFHFKILEKFMDIFNEHADAMSETLHDMSVKNEQVRINDVTKRCSLDVIGEALLGINLNTQKNENGTYGEYIGGITYLMTIRAFRPWMWLTSVYNWSLEGQWFKKMIHGVDSFSLKVMKERKETFHLFKNQSNPDGPEDEDDAKPERRVAIVDILLDKHLKDQSYTLHEIRKDLDLLLFAGHDTISNAMAWTLYLLGLYPQKQRKVQRELDEIFKDNPDREVTTDDLRRMKYLEACLKEAMRLFPPIPYIGRVLVEDIELDGVVIPKGVTCWISIFTLHRNEKYFHKPEEYIPERFLTEEFTSRHPFCYIPFSAGSKNCIGQRFAMREGKVILAKVLRSHTFKATRPLDKLKISCEVVTKAKGGLRVHVKKRLPGDYECPNVC</sequence>
<name>A0AC60Q9K7_IXOPE</name>
<proteinExistence type="predicted"/>
<reference evidence="1 2" key="1">
    <citation type="journal article" date="2020" name="Cell">
        <title>Large-Scale Comparative Analyses of Tick Genomes Elucidate Their Genetic Diversity and Vector Capacities.</title>
        <authorList>
            <consortium name="Tick Genome and Microbiome Consortium (TIGMIC)"/>
            <person name="Jia N."/>
            <person name="Wang J."/>
            <person name="Shi W."/>
            <person name="Du L."/>
            <person name="Sun Y."/>
            <person name="Zhan W."/>
            <person name="Jiang J.F."/>
            <person name="Wang Q."/>
            <person name="Zhang B."/>
            <person name="Ji P."/>
            <person name="Bell-Sakyi L."/>
            <person name="Cui X.M."/>
            <person name="Yuan T.T."/>
            <person name="Jiang B.G."/>
            <person name="Yang W.F."/>
            <person name="Lam T.T."/>
            <person name="Chang Q.C."/>
            <person name="Ding S.J."/>
            <person name="Wang X.J."/>
            <person name="Zhu J.G."/>
            <person name="Ruan X.D."/>
            <person name="Zhao L."/>
            <person name="Wei J.T."/>
            <person name="Ye R.Z."/>
            <person name="Que T.C."/>
            <person name="Du C.H."/>
            <person name="Zhou Y.H."/>
            <person name="Cheng J.X."/>
            <person name="Dai P.F."/>
            <person name="Guo W.B."/>
            <person name="Han X.H."/>
            <person name="Huang E.J."/>
            <person name="Li L.F."/>
            <person name="Wei W."/>
            <person name="Gao Y.C."/>
            <person name="Liu J.Z."/>
            <person name="Shao H.Z."/>
            <person name="Wang X."/>
            <person name="Wang C.C."/>
            <person name="Yang T.C."/>
            <person name="Huo Q.B."/>
            <person name="Li W."/>
            <person name="Chen H.Y."/>
            <person name="Chen S.E."/>
            <person name="Zhou L.G."/>
            <person name="Ni X.B."/>
            <person name="Tian J.H."/>
            <person name="Sheng Y."/>
            <person name="Liu T."/>
            <person name="Pan Y.S."/>
            <person name="Xia L.Y."/>
            <person name="Li J."/>
            <person name="Zhao F."/>
            <person name="Cao W.C."/>
        </authorList>
    </citation>
    <scope>NUCLEOTIDE SEQUENCE [LARGE SCALE GENOMIC DNA]</scope>
    <source>
        <strain evidence="1">Iper-2018</strain>
    </source>
</reference>
<keyword evidence="2" id="KW-1185">Reference proteome</keyword>
<protein>
    <submittedName>
        <fullName evidence="1">Uncharacterized protein</fullName>
    </submittedName>
</protein>
<dbReference type="EMBL" id="JABSTQ010009318">
    <property type="protein sequence ID" value="KAG0430509.1"/>
    <property type="molecule type" value="Genomic_DNA"/>
</dbReference>
<accession>A0AC60Q9K7</accession>